<name>A0ABD0J873_9CAEN</name>
<gene>
    <name evidence="1" type="ORF">BaRGS_00037767</name>
</gene>
<sequence>MANLIFTVVCNDGVMGVLSRVSRFSRNGTWRFSARCIDIAIFFHLVTGAHPPPLVPPLTPGVSSANCVRFKGHERCSKQALCIQFDQPHGHKLKSRWFASRMVTWSRENNAEHGL</sequence>
<evidence type="ECO:0000313" key="1">
    <source>
        <dbReference type="EMBL" id="KAK7465070.1"/>
    </source>
</evidence>
<comment type="caution">
    <text evidence="1">The sequence shown here is derived from an EMBL/GenBank/DDBJ whole genome shotgun (WGS) entry which is preliminary data.</text>
</comment>
<reference evidence="1 2" key="1">
    <citation type="journal article" date="2023" name="Sci. Data">
        <title>Genome assembly of the Korean intertidal mud-creeper Batillaria attramentaria.</title>
        <authorList>
            <person name="Patra A.K."/>
            <person name="Ho P.T."/>
            <person name="Jun S."/>
            <person name="Lee S.J."/>
            <person name="Kim Y."/>
            <person name="Won Y.J."/>
        </authorList>
    </citation>
    <scope>NUCLEOTIDE SEQUENCE [LARGE SCALE GENOMIC DNA]</scope>
    <source>
        <strain evidence="1">Wonlab-2016</strain>
    </source>
</reference>
<dbReference type="AlphaFoldDB" id="A0ABD0J873"/>
<keyword evidence="2" id="KW-1185">Reference proteome</keyword>
<dbReference type="Proteomes" id="UP001519460">
    <property type="component" value="Unassembled WGS sequence"/>
</dbReference>
<accession>A0ABD0J873</accession>
<dbReference type="EMBL" id="JACVVK020000579">
    <property type="protein sequence ID" value="KAK7465070.1"/>
    <property type="molecule type" value="Genomic_DNA"/>
</dbReference>
<organism evidence="1 2">
    <name type="scientific">Batillaria attramentaria</name>
    <dbReference type="NCBI Taxonomy" id="370345"/>
    <lineage>
        <taxon>Eukaryota</taxon>
        <taxon>Metazoa</taxon>
        <taxon>Spiralia</taxon>
        <taxon>Lophotrochozoa</taxon>
        <taxon>Mollusca</taxon>
        <taxon>Gastropoda</taxon>
        <taxon>Caenogastropoda</taxon>
        <taxon>Sorbeoconcha</taxon>
        <taxon>Cerithioidea</taxon>
        <taxon>Batillariidae</taxon>
        <taxon>Batillaria</taxon>
    </lineage>
</organism>
<proteinExistence type="predicted"/>
<protein>
    <submittedName>
        <fullName evidence="1">Uncharacterized protein</fullName>
    </submittedName>
</protein>
<evidence type="ECO:0000313" key="2">
    <source>
        <dbReference type="Proteomes" id="UP001519460"/>
    </source>
</evidence>